<reference evidence="2" key="1">
    <citation type="submission" date="2023-01" db="EMBL/GenBank/DDBJ databases">
        <title>Key to firefly adult light organ development and bioluminescence: homeobox transcription factors regulate luciferase expression and transportation to peroxisome.</title>
        <authorList>
            <person name="Fu X."/>
        </authorList>
    </citation>
    <scope>NUCLEOTIDE SEQUENCE [LARGE SCALE GENOMIC DNA]</scope>
</reference>
<dbReference type="PANTHER" id="PTHR10773:SF19">
    <property type="match status" value="1"/>
</dbReference>
<comment type="caution">
    <text evidence="1">The sequence shown here is derived from an EMBL/GenBank/DDBJ whole genome shotgun (WGS) entry which is preliminary data.</text>
</comment>
<organism evidence="1 2">
    <name type="scientific">Aquatica leii</name>
    <dbReference type="NCBI Taxonomy" id="1421715"/>
    <lineage>
        <taxon>Eukaryota</taxon>
        <taxon>Metazoa</taxon>
        <taxon>Ecdysozoa</taxon>
        <taxon>Arthropoda</taxon>
        <taxon>Hexapoda</taxon>
        <taxon>Insecta</taxon>
        <taxon>Pterygota</taxon>
        <taxon>Neoptera</taxon>
        <taxon>Endopterygota</taxon>
        <taxon>Coleoptera</taxon>
        <taxon>Polyphaga</taxon>
        <taxon>Elateriformia</taxon>
        <taxon>Elateroidea</taxon>
        <taxon>Lampyridae</taxon>
        <taxon>Luciolinae</taxon>
        <taxon>Aquatica</taxon>
    </lineage>
</organism>
<evidence type="ECO:0000313" key="2">
    <source>
        <dbReference type="Proteomes" id="UP001353858"/>
    </source>
</evidence>
<dbReference type="AlphaFoldDB" id="A0AAN7Q4U8"/>
<protein>
    <submittedName>
        <fullName evidence="1">Uncharacterized protein</fullName>
    </submittedName>
</protein>
<name>A0AAN7Q4U8_9COLE</name>
<dbReference type="PANTHER" id="PTHR10773">
    <property type="entry name" value="DNA-DIRECTED RNA POLYMERASES I, II, AND III SUBUNIT RPABC2"/>
    <property type="match status" value="1"/>
</dbReference>
<dbReference type="Proteomes" id="UP001353858">
    <property type="component" value="Unassembled WGS sequence"/>
</dbReference>
<proteinExistence type="predicted"/>
<accession>A0AAN7Q4U8</accession>
<keyword evidence="2" id="KW-1185">Reference proteome</keyword>
<evidence type="ECO:0000313" key="1">
    <source>
        <dbReference type="EMBL" id="KAK4879935.1"/>
    </source>
</evidence>
<gene>
    <name evidence="1" type="ORF">RN001_008081</name>
</gene>
<dbReference type="EMBL" id="JARPUR010000003">
    <property type="protein sequence ID" value="KAK4879935.1"/>
    <property type="molecule type" value="Genomic_DNA"/>
</dbReference>
<sequence length="228" mass="26677">MSDVAKKLRLTSHETSENCRCKLLQCFEPVSAEERKVILRTFNSLLSHDEQNSYICDLISTHPIARRRPRKNAEDANFHDKSYRYRVRVLRKAVSKISFCYKAFIAIHGITKRKLEILQKSLKSTAGPPGDAKGRHYKKSNKLLDTVIAKVCAHIGFFKSRKSHYTLHKTQKLYLSEDLNILTMHKLHKKNIPNFHCRMKATETYLTQSLIYHLETRYNDDNKYSYTV</sequence>